<evidence type="ECO:0000313" key="2">
    <source>
        <dbReference type="EMBL" id="GFH55290.1"/>
    </source>
</evidence>
<dbReference type="SUPFAM" id="SSF46565">
    <property type="entry name" value="Chaperone J-domain"/>
    <property type="match status" value="1"/>
</dbReference>
<name>A0AAD3D234_9STRA</name>
<dbReference type="InterPro" id="IPR036869">
    <property type="entry name" value="J_dom_sf"/>
</dbReference>
<proteinExistence type="predicted"/>
<feature type="domain" description="J" evidence="1">
    <location>
        <begin position="105"/>
        <end position="179"/>
    </location>
</feature>
<dbReference type="Pfam" id="PF00226">
    <property type="entry name" value="DnaJ"/>
    <property type="match status" value="1"/>
</dbReference>
<dbReference type="Gene3D" id="1.10.287.110">
    <property type="entry name" value="DnaJ domain"/>
    <property type="match status" value="1"/>
</dbReference>
<dbReference type="SMART" id="SM00271">
    <property type="entry name" value="DnaJ"/>
    <property type="match status" value="1"/>
</dbReference>
<keyword evidence="3" id="KW-1185">Reference proteome</keyword>
<gene>
    <name evidence="2" type="ORF">CTEN210_11766</name>
</gene>
<evidence type="ECO:0000313" key="3">
    <source>
        <dbReference type="Proteomes" id="UP001054902"/>
    </source>
</evidence>
<dbReference type="AlphaFoldDB" id="A0AAD3D234"/>
<protein>
    <recommendedName>
        <fullName evidence="1">J domain-containing protein</fullName>
    </recommendedName>
</protein>
<organism evidence="2 3">
    <name type="scientific">Chaetoceros tenuissimus</name>
    <dbReference type="NCBI Taxonomy" id="426638"/>
    <lineage>
        <taxon>Eukaryota</taxon>
        <taxon>Sar</taxon>
        <taxon>Stramenopiles</taxon>
        <taxon>Ochrophyta</taxon>
        <taxon>Bacillariophyta</taxon>
        <taxon>Coscinodiscophyceae</taxon>
        <taxon>Chaetocerotophycidae</taxon>
        <taxon>Chaetocerotales</taxon>
        <taxon>Chaetocerotaceae</taxon>
        <taxon>Chaetoceros</taxon>
    </lineage>
</organism>
<reference evidence="2 3" key="1">
    <citation type="journal article" date="2021" name="Sci. Rep.">
        <title>The genome of the diatom Chaetoceros tenuissimus carries an ancient integrated fragment of an extant virus.</title>
        <authorList>
            <person name="Hongo Y."/>
            <person name="Kimura K."/>
            <person name="Takaki Y."/>
            <person name="Yoshida Y."/>
            <person name="Baba S."/>
            <person name="Kobayashi G."/>
            <person name="Nagasaki K."/>
            <person name="Hano T."/>
            <person name="Tomaru Y."/>
        </authorList>
    </citation>
    <scope>NUCLEOTIDE SEQUENCE [LARGE SCALE GENOMIC DNA]</scope>
    <source>
        <strain evidence="2 3">NIES-3715</strain>
    </source>
</reference>
<evidence type="ECO:0000259" key="1">
    <source>
        <dbReference type="PROSITE" id="PS50076"/>
    </source>
</evidence>
<dbReference type="EMBL" id="BLLK01000047">
    <property type="protein sequence ID" value="GFH55290.1"/>
    <property type="molecule type" value="Genomic_DNA"/>
</dbReference>
<comment type="caution">
    <text evidence="2">The sequence shown here is derived from an EMBL/GenBank/DDBJ whole genome shotgun (WGS) entry which is preliminary data.</text>
</comment>
<dbReference type="Proteomes" id="UP001054902">
    <property type="component" value="Unassembled WGS sequence"/>
</dbReference>
<sequence>MLEIGREKIRRLCTVTSTRTCSSFTFSTTPASTPCLNKKSLLVSTPSTAFPTDSITRSSLKRSFHLIAKKPSVGPNDYNNMYPLESRLDRYFSTREKATRTQINSALRRLSLKQGFSMLELRDAYFEAAKRCHPDANQDDDEVKARSSDLFLKVTEAYELLRKYPRGDLSNSSEIDEDEYYEKNIISKTEEQFYRDAVYETLGMRAEDLEESKKCAMFRIWLAGGSHTAFHFNLFLMRHGGLAPMLGKKKITALIGEGKRRRRKR</sequence>
<accession>A0AAD3D234</accession>
<dbReference type="PROSITE" id="PS50076">
    <property type="entry name" value="DNAJ_2"/>
    <property type="match status" value="1"/>
</dbReference>
<dbReference type="InterPro" id="IPR001623">
    <property type="entry name" value="DnaJ_domain"/>
</dbReference>